<evidence type="ECO:0000313" key="2">
    <source>
        <dbReference type="Proteomes" id="UP000245626"/>
    </source>
</evidence>
<accession>A0ACD0P3Z2</accession>
<sequence length="301" mass="32766">MLANTLSQLARLNEALANQVNEVYYPFPLSTTLHALRVSIAYRGICKAFDARYRTQGQEVKRRGWLYEIAGFLVMAWGGSILTNQLLLTTPVQLLSFQPLLNYLSVHLLVGLYQNLLPTPSASILDSTLFLLDGSTRTSATYASLLSVKNHVNPKVATSLPLEILCGTLAASGGGQLAFTLNVFDPNLGWKLATPPFLRSESGWIDRIDVLAPLVATLLYGILTDSNQAYENVISLTLVHPPKPILSQVGGKAILSLVISSAFALRALVLHHLPTKTPPQPVEEESKAKLVKNVASSKRRA</sequence>
<gene>
    <name evidence="1" type="ORF">IE53DRAFT_326011</name>
</gene>
<evidence type="ECO:0000313" key="1">
    <source>
        <dbReference type="EMBL" id="PWN52781.1"/>
    </source>
</evidence>
<keyword evidence="2" id="KW-1185">Reference proteome</keyword>
<name>A0ACD0P3Z2_9BASI</name>
<reference evidence="1 2" key="1">
    <citation type="journal article" date="2018" name="Mol. Biol. Evol.">
        <title>Broad Genomic Sampling Reveals a Smut Pathogenic Ancestry of the Fungal Clade Ustilaginomycotina.</title>
        <authorList>
            <person name="Kijpornyongpan T."/>
            <person name="Mondo S.J."/>
            <person name="Barry K."/>
            <person name="Sandor L."/>
            <person name="Lee J."/>
            <person name="Lipzen A."/>
            <person name="Pangilinan J."/>
            <person name="LaButti K."/>
            <person name="Hainaut M."/>
            <person name="Henrissat B."/>
            <person name="Grigoriev I.V."/>
            <person name="Spatafora J.W."/>
            <person name="Aime M.C."/>
        </authorList>
    </citation>
    <scope>NUCLEOTIDE SEQUENCE [LARGE SCALE GENOMIC DNA]</scope>
    <source>
        <strain evidence="1 2">SA 807</strain>
    </source>
</reference>
<proteinExistence type="predicted"/>
<dbReference type="Proteomes" id="UP000245626">
    <property type="component" value="Unassembled WGS sequence"/>
</dbReference>
<protein>
    <submittedName>
        <fullName evidence="1">Uncharacterized protein</fullName>
    </submittedName>
</protein>
<organism evidence="1 2">
    <name type="scientific">Violaceomyces palustris</name>
    <dbReference type="NCBI Taxonomy" id="1673888"/>
    <lineage>
        <taxon>Eukaryota</taxon>
        <taxon>Fungi</taxon>
        <taxon>Dikarya</taxon>
        <taxon>Basidiomycota</taxon>
        <taxon>Ustilaginomycotina</taxon>
        <taxon>Ustilaginomycetes</taxon>
        <taxon>Violaceomycetales</taxon>
        <taxon>Violaceomycetaceae</taxon>
        <taxon>Violaceomyces</taxon>
    </lineage>
</organism>
<dbReference type="EMBL" id="KZ819758">
    <property type="protein sequence ID" value="PWN52781.1"/>
    <property type="molecule type" value="Genomic_DNA"/>
</dbReference>